<reference evidence="2 3" key="1">
    <citation type="journal article" date="2019" name="Environ. Microbiol.">
        <title>Species interactions and distinct microbial communities in high Arctic permafrost affected cryosols are associated with the CH4 and CO2 gas fluxes.</title>
        <authorList>
            <person name="Altshuler I."/>
            <person name="Hamel J."/>
            <person name="Turney S."/>
            <person name="Magnuson E."/>
            <person name="Levesque R."/>
            <person name="Greer C."/>
            <person name="Whyte L.G."/>
        </authorList>
    </citation>
    <scope>NUCLEOTIDE SEQUENCE [LARGE SCALE GENOMIC DNA]</scope>
    <source>
        <strain evidence="2 3">S9.3A</strain>
    </source>
</reference>
<dbReference type="PROSITE" id="PS51787">
    <property type="entry name" value="LON_N"/>
    <property type="match status" value="1"/>
</dbReference>
<organism evidence="2 3">
    <name type="scientific">Pedococcus bigeumensis</name>
    <dbReference type="NCBI Taxonomy" id="433644"/>
    <lineage>
        <taxon>Bacteria</taxon>
        <taxon>Bacillati</taxon>
        <taxon>Actinomycetota</taxon>
        <taxon>Actinomycetes</taxon>
        <taxon>Micrococcales</taxon>
        <taxon>Intrasporangiaceae</taxon>
        <taxon>Pedococcus</taxon>
    </lineage>
</organism>
<dbReference type="AlphaFoldDB" id="A0A502CPA8"/>
<dbReference type="InterPro" id="IPR003111">
    <property type="entry name" value="Lon_prtase_N"/>
</dbReference>
<comment type="caution">
    <text evidence="2">The sequence shown here is derived from an EMBL/GenBank/DDBJ whole genome shotgun (WGS) entry which is preliminary data.</text>
</comment>
<dbReference type="InterPro" id="IPR046336">
    <property type="entry name" value="Lon_prtase_N_sf"/>
</dbReference>
<proteinExistence type="predicted"/>
<name>A0A502CPA8_9MICO</name>
<accession>A0A502CPA8</accession>
<dbReference type="SMART" id="SM00464">
    <property type="entry name" value="LON"/>
    <property type="match status" value="1"/>
</dbReference>
<dbReference type="Gene3D" id="2.30.130.40">
    <property type="entry name" value="LON domain-like"/>
    <property type="match status" value="1"/>
</dbReference>
<dbReference type="Proteomes" id="UP000317722">
    <property type="component" value="Unassembled WGS sequence"/>
</dbReference>
<dbReference type="EMBL" id="RCZM01000005">
    <property type="protein sequence ID" value="TPG14738.1"/>
    <property type="molecule type" value="Genomic_DNA"/>
</dbReference>
<evidence type="ECO:0000313" key="3">
    <source>
        <dbReference type="Proteomes" id="UP000317722"/>
    </source>
</evidence>
<feature type="domain" description="Lon N-terminal" evidence="1">
    <location>
        <begin position="1"/>
        <end position="195"/>
    </location>
</feature>
<protein>
    <submittedName>
        <fullName evidence="2">Peptidase S16</fullName>
    </submittedName>
</protein>
<evidence type="ECO:0000259" key="1">
    <source>
        <dbReference type="PROSITE" id="PS51787"/>
    </source>
</evidence>
<dbReference type="PANTHER" id="PTHR46732">
    <property type="entry name" value="ATP-DEPENDENT PROTEASE LA (LON) DOMAIN PROTEIN"/>
    <property type="match status" value="1"/>
</dbReference>
<dbReference type="Gene3D" id="1.20.58.1480">
    <property type="match status" value="1"/>
</dbReference>
<dbReference type="PANTHER" id="PTHR46732:SF8">
    <property type="entry name" value="ATP-DEPENDENT PROTEASE LA (LON) DOMAIN PROTEIN"/>
    <property type="match status" value="1"/>
</dbReference>
<evidence type="ECO:0000313" key="2">
    <source>
        <dbReference type="EMBL" id="TPG14738.1"/>
    </source>
</evidence>
<keyword evidence="3" id="KW-1185">Reference proteome</keyword>
<gene>
    <name evidence="2" type="ORF">EAH86_14270</name>
</gene>
<dbReference type="RefSeq" id="WP_140741907.1">
    <property type="nucleotide sequence ID" value="NZ_RCZM01000005.1"/>
</dbReference>
<dbReference type="SUPFAM" id="SSF88697">
    <property type="entry name" value="PUA domain-like"/>
    <property type="match status" value="1"/>
</dbReference>
<dbReference type="InterPro" id="IPR015947">
    <property type="entry name" value="PUA-like_sf"/>
</dbReference>
<dbReference type="Pfam" id="PF02190">
    <property type="entry name" value="LON_substr_bdg"/>
    <property type="match status" value="1"/>
</dbReference>
<dbReference type="OrthoDB" id="25394at2"/>
<sequence>MARVPLFPLGTVLVPGATLPLQVFEPRYIEMLSDLVNAMDVPEFGVVAIRLGHEVGADSVRDLHEVGCLARVIHAAPVGDGCYFVLSTGLHRFHLDALVHGAGTAYLTGEVTVLEERAGDVEEVAGLAQRLRSALGAYARTVGAEAPDWPTDAVDLSHAVGAALGLDLGDRQRLLAAADTETRLRLGLRLVQRERQLAATLGVVPPSPEHAYNPN</sequence>